<dbReference type="InterPro" id="IPR044153">
    <property type="entry name" value="PIN_Pae0151-like"/>
</dbReference>
<comment type="similarity">
    <text evidence="7">Belongs to the PINc/VapC protein family.</text>
</comment>
<keyword evidence="6 7" id="KW-0460">Magnesium</keyword>
<dbReference type="EC" id="3.1.-.-" evidence="7"/>
<comment type="function">
    <text evidence="7">Toxic component of a toxin-antitoxin (TA) system. An RNase.</text>
</comment>
<evidence type="ECO:0000256" key="4">
    <source>
        <dbReference type="ARBA" id="ARBA00022723"/>
    </source>
</evidence>
<feature type="domain" description="PIN" evidence="8">
    <location>
        <begin position="4"/>
        <end position="122"/>
    </location>
</feature>
<dbReference type="GO" id="GO:0000287">
    <property type="term" value="F:magnesium ion binding"/>
    <property type="evidence" value="ECO:0007669"/>
    <property type="project" value="UniProtKB-UniRule"/>
</dbReference>
<evidence type="ECO:0000259" key="8">
    <source>
        <dbReference type="Pfam" id="PF01850"/>
    </source>
</evidence>
<keyword evidence="4 7" id="KW-0479">Metal-binding</keyword>
<organism evidence="9 10">
    <name type="scientific">Mycobacterium innocens</name>
    <dbReference type="NCBI Taxonomy" id="2341083"/>
    <lineage>
        <taxon>Bacteria</taxon>
        <taxon>Bacillati</taxon>
        <taxon>Actinomycetota</taxon>
        <taxon>Actinomycetes</taxon>
        <taxon>Mycobacteriales</taxon>
        <taxon>Mycobacteriaceae</taxon>
        <taxon>Mycobacterium</taxon>
    </lineage>
</organism>
<feature type="binding site" evidence="7">
    <location>
        <position position="7"/>
    </location>
    <ligand>
        <name>Mg(2+)</name>
        <dbReference type="ChEBI" id="CHEBI:18420"/>
    </ligand>
</feature>
<gene>
    <name evidence="9" type="primary">vapC3_2</name>
    <name evidence="7" type="synonym">vapC</name>
    <name evidence="9" type="ORF">LAUMK13_05190</name>
</gene>
<proteinExistence type="inferred from homology"/>
<reference evidence="9 10" key="1">
    <citation type="submission" date="2018-09" db="EMBL/GenBank/DDBJ databases">
        <authorList>
            <person name="Tagini F."/>
        </authorList>
    </citation>
    <scope>NUCLEOTIDE SEQUENCE [LARGE SCALE GENOMIC DNA]</scope>
    <source>
        <strain evidence="9 10">MK13</strain>
    </source>
</reference>
<dbReference type="GO" id="GO:0004540">
    <property type="term" value="F:RNA nuclease activity"/>
    <property type="evidence" value="ECO:0007669"/>
    <property type="project" value="InterPro"/>
</dbReference>
<dbReference type="EMBL" id="UPHQ01000276">
    <property type="protein sequence ID" value="VBA44777.1"/>
    <property type="molecule type" value="Genomic_DNA"/>
</dbReference>
<name>A0A498QEF1_9MYCO</name>
<dbReference type="InterPro" id="IPR029060">
    <property type="entry name" value="PIN-like_dom_sf"/>
</dbReference>
<evidence type="ECO:0000256" key="6">
    <source>
        <dbReference type="ARBA" id="ARBA00022842"/>
    </source>
</evidence>
<dbReference type="SUPFAM" id="SSF88723">
    <property type="entry name" value="PIN domain-like"/>
    <property type="match status" value="1"/>
</dbReference>
<keyword evidence="7" id="KW-0800">Toxin</keyword>
<dbReference type="RefSeq" id="WP_075544603.1">
    <property type="nucleotide sequence ID" value="NZ_UPHQ01000276.1"/>
</dbReference>
<dbReference type="CDD" id="cd09873">
    <property type="entry name" value="PIN_Pae0151-like"/>
    <property type="match status" value="1"/>
</dbReference>
<dbReference type="PANTHER" id="PTHR35901">
    <property type="entry name" value="RIBONUCLEASE VAPC3"/>
    <property type="match status" value="1"/>
</dbReference>
<dbReference type="HAMAP" id="MF_00265">
    <property type="entry name" value="VapC_Nob1"/>
    <property type="match status" value="1"/>
</dbReference>
<accession>A0A498QEF1</accession>
<dbReference type="AlphaFoldDB" id="A0A498QEF1"/>
<dbReference type="OrthoDB" id="4377304at2"/>
<dbReference type="PANTHER" id="PTHR35901:SF1">
    <property type="entry name" value="EXONUCLEASE VAPC9"/>
    <property type="match status" value="1"/>
</dbReference>
<dbReference type="InterPro" id="IPR002716">
    <property type="entry name" value="PIN_dom"/>
</dbReference>
<comment type="cofactor">
    <cofactor evidence="1 7">
        <name>Mg(2+)</name>
        <dbReference type="ChEBI" id="CHEBI:18420"/>
    </cofactor>
</comment>
<evidence type="ECO:0000313" key="10">
    <source>
        <dbReference type="Proteomes" id="UP000267289"/>
    </source>
</evidence>
<sequence>MNPVVIDASAGVELAADTLRGRALRALLPADGVPWVPELFFVECGAVLRRWDLNRILTRPQIDQAIDALMGWPLRVTQVRGLFADAWQLRTNVTFADAVYVALAEHLGADLLSDDRRLANTPGLPVRVLHLPG</sequence>
<protein>
    <recommendedName>
        <fullName evidence="7">Ribonuclease VapC</fullName>
        <shortName evidence="7">RNase VapC</shortName>
        <ecNumber evidence="7">3.1.-.-</ecNumber>
    </recommendedName>
    <alternativeName>
        <fullName evidence="7">Toxin VapC</fullName>
    </alternativeName>
</protein>
<dbReference type="InterPro" id="IPR051619">
    <property type="entry name" value="TypeII_TA_RNase_PINc/VapC"/>
</dbReference>
<evidence type="ECO:0000256" key="3">
    <source>
        <dbReference type="ARBA" id="ARBA00022722"/>
    </source>
</evidence>
<dbReference type="GO" id="GO:0016787">
    <property type="term" value="F:hydrolase activity"/>
    <property type="evidence" value="ECO:0007669"/>
    <property type="project" value="UniProtKB-KW"/>
</dbReference>
<evidence type="ECO:0000256" key="5">
    <source>
        <dbReference type="ARBA" id="ARBA00022801"/>
    </source>
</evidence>
<feature type="binding site" evidence="7">
    <location>
        <position position="97"/>
    </location>
    <ligand>
        <name>Mg(2+)</name>
        <dbReference type="ChEBI" id="CHEBI:18420"/>
    </ligand>
</feature>
<dbReference type="Gene3D" id="3.40.50.1010">
    <property type="entry name" value="5'-nuclease"/>
    <property type="match status" value="1"/>
</dbReference>
<evidence type="ECO:0000256" key="2">
    <source>
        <dbReference type="ARBA" id="ARBA00022649"/>
    </source>
</evidence>
<evidence type="ECO:0000256" key="1">
    <source>
        <dbReference type="ARBA" id="ARBA00001946"/>
    </source>
</evidence>
<dbReference type="InterPro" id="IPR022907">
    <property type="entry name" value="VapC_family"/>
</dbReference>
<keyword evidence="5 7" id="KW-0378">Hydrolase</keyword>
<dbReference type="GO" id="GO:0090729">
    <property type="term" value="F:toxin activity"/>
    <property type="evidence" value="ECO:0007669"/>
    <property type="project" value="UniProtKB-KW"/>
</dbReference>
<dbReference type="Proteomes" id="UP000267289">
    <property type="component" value="Unassembled WGS sequence"/>
</dbReference>
<keyword evidence="3 7" id="KW-0540">Nuclease</keyword>
<evidence type="ECO:0000313" key="9">
    <source>
        <dbReference type="EMBL" id="VBA44777.1"/>
    </source>
</evidence>
<evidence type="ECO:0000256" key="7">
    <source>
        <dbReference type="HAMAP-Rule" id="MF_00265"/>
    </source>
</evidence>
<keyword evidence="10" id="KW-1185">Reference proteome</keyword>
<dbReference type="Pfam" id="PF01850">
    <property type="entry name" value="PIN"/>
    <property type="match status" value="1"/>
</dbReference>
<keyword evidence="2 7" id="KW-1277">Toxin-antitoxin system</keyword>